<protein>
    <submittedName>
        <fullName evidence="2">Uncharacterized protein</fullName>
    </submittedName>
</protein>
<dbReference type="AlphaFoldDB" id="A0A1N7H989"/>
<dbReference type="EMBL" id="FTNR01000036">
    <property type="protein sequence ID" value="SIS21427.1"/>
    <property type="molecule type" value="Genomic_DNA"/>
</dbReference>
<evidence type="ECO:0000313" key="3">
    <source>
        <dbReference type="Proteomes" id="UP000185936"/>
    </source>
</evidence>
<accession>A0A1N7H989</accession>
<reference evidence="3" key="1">
    <citation type="submission" date="2017-01" db="EMBL/GenBank/DDBJ databases">
        <authorList>
            <person name="Varghese N."/>
            <person name="Submissions S."/>
        </authorList>
    </citation>
    <scope>NUCLEOTIDE SEQUENCE [LARGE SCALE GENOMIC DNA]</scope>
    <source>
        <strain evidence="3">type strain: HArc-</strain>
    </source>
</reference>
<sequence length="60" mass="6572">MGQLPLTTIHVPANPDPASAKEPPEFGATPNYCRDQGNNNRPEVGQIHPRELESMTNMTT</sequence>
<name>A0A1N7H989_9EURY</name>
<evidence type="ECO:0000313" key="2">
    <source>
        <dbReference type="EMBL" id="SIS21427.1"/>
    </source>
</evidence>
<dbReference type="Proteomes" id="UP000185936">
    <property type="component" value="Unassembled WGS sequence"/>
</dbReference>
<evidence type="ECO:0000256" key="1">
    <source>
        <dbReference type="SAM" id="MobiDB-lite"/>
    </source>
</evidence>
<organism evidence="2 3">
    <name type="scientific">Natronorubrum thiooxidans</name>
    <dbReference type="NCBI Taxonomy" id="308853"/>
    <lineage>
        <taxon>Archaea</taxon>
        <taxon>Methanobacteriati</taxon>
        <taxon>Methanobacteriota</taxon>
        <taxon>Stenosarchaea group</taxon>
        <taxon>Halobacteria</taxon>
        <taxon>Halobacteriales</taxon>
        <taxon>Natrialbaceae</taxon>
        <taxon>Natronorubrum</taxon>
    </lineage>
</organism>
<keyword evidence="3" id="KW-1185">Reference proteome</keyword>
<feature type="region of interest" description="Disordered" evidence="1">
    <location>
        <begin position="1"/>
        <end position="60"/>
    </location>
</feature>
<proteinExistence type="predicted"/>
<gene>
    <name evidence="2" type="ORF">SAMN05421752_1364</name>
</gene>
<dbReference type="STRING" id="308853.SAMN05421752_1364"/>